<keyword evidence="2" id="KW-1185">Reference proteome</keyword>
<sequence>MWAMRRTANELNSLQLVPQARKLHSLGLTILMSMLMPAATTITFSQPTIEVQDRVKSTSPSILGNLENLLYQGVTSRPCPTLMLLLESQE</sequence>
<dbReference type="Proteomes" id="UP000053660">
    <property type="component" value="Unassembled WGS sequence"/>
</dbReference>
<protein>
    <submittedName>
        <fullName evidence="1">Uncharacterized protein</fullName>
    </submittedName>
</protein>
<gene>
    <name evidence="1" type="ORF">OESDEN_18475</name>
</gene>
<dbReference type="AlphaFoldDB" id="A0A0B1SD57"/>
<evidence type="ECO:0000313" key="2">
    <source>
        <dbReference type="Proteomes" id="UP000053660"/>
    </source>
</evidence>
<evidence type="ECO:0000313" key="1">
    <source>
        <dbReference type="EMBL" id="KHJ81836.1"/>
    </source>
</evidence>
<reference evidence="1 2" key="1">
    <citation type="submission" date="2014-03" db="EMBL/GenBank/DDBJ databases">
        <title>Draft genome of the hookworm Oesophagostomum dentatum.</title>
        <authorList>
            <person name="Mitreva M."/>
        </authorList>
    </citation>
    <scope>NUCLEOTIDE SEQUENCE [LARGE SCALE GENOMIC DNA]</scope>
    <source>
        <strain evidence="1 2">OD-Hann</strain>
    </source>
</reference>
<accession>A0A0B1SD57</accession>
<organism evidence="1 2">
    <name type="scientific">Oesophagostomum dentatum</name>
    <name type="common">Nodular worm</name>
    <dbReference type="NCBI Taxonomy" id="61180"/>
    <lineage>
        <taxon>Eukaryota</taxon>
        <taxon>Metazoa</taxon>
        <taxon>Ecdysozoa</taxon>
        <taxon>Nematoda</taxon>
        <taxon>Chromadorea</taxon>
        <taxon>Rhabditida</taxon>
        <taxon>Rhabditina</taxon>
        <taxon>Rhabditomorpha</taxon>
        <taxon>Strongyloidea</taxon>
        <taxon>Strongylidae</taxon>
        <taxon>Oesophagostomum</taxon>
    </lineage>
</organism>
<proteinExistence type="predicted"/>
<dbReference type="EMBL" id="KN584959">
    <property type="protein sequence ID" value="KHJ81836.1"/>
    <property type="molecule type" value="Genomic_DNA"/>
</dbReference>
<name>A0A0B1SD57_OESDE</name>